<keyword evidence="12" id="KW-1185">Reference proteome</keyword>
<keyword evidence="3" id="KW-0004">4Fe-4S</keyword>
<comment type="catalytic activity">
    <reaction evidence="9">
        <text>a quinone + succinate = fumarate + a quinol</text>
        <dbReference type="Rhea" id="RHEA:40523"/>
        <dbReference type="ChEBI" id="CHEBI:24646"/>
        <dbReference type="ChEBI" id="CHEBI:29806"/>
        <dbReference type="ChEBI" id="CHEBI:30031"/>
        <dbReference type="ChEBI" id="CHEBI:132124"/>
        <dbReference type="EC" id="1.3.5.1"/>
    </reaction>
</comment>
<evidence type="ECO:0000256" key="9">
    <source>
        <dbReference type="ARBA" id="ARBA00049220"/>
    </source>
</evidence>
<organism evidence="11 12">
    <name type="scientific">Desulfofustis glycolicus DSM 9705</name>
    <dbReference type="NCBI Taxonomy" id="1121409"/>
    <lineage>
        <taxon>Bacteria</taxon>
        <taxon>Pseudomonadati</taxon>
        <taxon>Thermodesulfobacteriota</taxon>
        <taxon>Desulfobulbia</taxon>
        <taxon>Desulfobulbales</taxon>
        <taxon>Desulfocapsaceae</taxon>
        <taxon>Desulfofustis</taxon>
    </lineage>
</organism>
<dbReference type="EMBL" id="FQXS01000001">
    <property type="protein sequence ID" value="SHH36281.1"/>
    <property type="molecule type" value="Genomic_DNA"/>
</dbReference>
<keyword evidence="8" id="KW-0411">Iron-sulfur</keyword>
<evidence type="ECO:0000313" key="12">
    <source>
        <dbReference type="Proteomes" id="UP000184139"/>
    </source>
</evidence>
<dbReference type="GO" id="GO:0046872">
    <property type="term" value="F:metal ion binding"/>
    <property type="evidence" value="ECO:0007669"/>
    <property type="project" value="UniProtKB-KW"/>
</dbReference>
<evidence type="ECO:0000256" key="3">
    <source>
        <dbReference type="ARBA" id="ARBA00022485"/>
    </source>
</evidence>
<dbReference type="PANTHER" id="PTHR43551:SF2">
    <property type="entry name" value="FUMARATE REDUCTASE IRON-SULFUR SUBUNIT"/>
    <property type="match status" value="1"/>
</dbReference>
<sequence length="178" mass="20367">MNKWFPEALKEFKIMSVFDLLLEYINEGKIKLDNSKHPMRATYHDPCNYGRKSEKAFGKAYYEEGRIITKLCCPDFKDMEPNRESNYCCGAGGGAWAMPFAPERVFYGRIKARQIRETEAHLVIAPCHNCRDQLLKSLNNEYDLGIEVKYLWELVADSLVQPGEGAEAAEQSSETEAQ</sequence>
<dbReference type="AlphaFoldDB" id="A0A1M5SCT2"/>
<dbReference type="InterPro" id="IPR004017">
    <property type="entry name" value="Cys_rich_dom"/>
</dbReference>
<name>A0A1M5SCT2_9BACT</name>
<dbReference type="PANTHER" id="PTHR43551">
    <property type="entry name" value="FUMARATE REDUCTASE IRON-SULFUR SUBUNIT"/>
    <property type="match status" value="1"/>
</dbReference>
<evidence type="ECO:0000259" key="10">
    <source>
        <dbReference type="Pfam" id="PF02754"/>
    </source>
</evidence>
<dbReference type="Proteomes" id="UP000184139">
    <property type="component" value="Unassembled WGS sequence"/>
</dbReference>
<dbReference type="GO" id="GO:0008177">
    <property type="term" value="F:succinate dehydrogenase (quinone) activity"/>
    <property type="evidence" value="ECO:0007669"/>
    <property type="project" value="UniProtKB-EC"/>
</dbReference>
<keyword evidence="2" id="KW-0813">Transport</keyword>
<accession>A0A1M5SCT2</accession>
<evidence type="ECO:0000256" key="1">
    <source>
        <dbReference type="ARBA" id="ARBA00001966"/>
    </source>
</evidence>
<protein>
    <submittedName>
        <fullName evidence="11">Cysteine-rich domain-containing protein</fullName>
    </submittedName>
</protein>
<comment type="cofactor">
    <cofactor evidence="1">
        <name>[4Fe-4S] cluster</name>
        <dbReference type="ChEBI" id="CHEBI:49883"/>
    </cofactor>
</comment>
<proteinExistence type="predicted"/>
<evidence type="ECO:0000256" key="6">
    <source>
        <dbReference type="ARBA" id="ARBA00023002"/>
    </source>
</evidence>
<evidence type="ECO:0000256" key="2">
    <source>
        <dbReference type="ARBA" id="ARBA00022448"/>
    </source>
</evidence>
<evidence type="ECO:0000256" key="4">
    <source>
        <dbReference type="ARBA" id="ARBA00022723"/>
    </source>
</evidence>
<evidence type="ECO:0000256" key="5">
    <source>
        <dbReference type="ARBA" id="ARBA00022982"/>
    </source>
</evidence>
<dbReference type="STRING" id="1121409.SAMN02745124_00281"/>
<keyword evidence="7" id="KW-0408">Iron</keyword>
<keyword evidence="5" id="KW-0249">Electron transport</keyword>
<keyword evidence="4" id="KW-0479">Metal-binding</keyword>
<dbReference type="GO" id="GO:0051539">
    <property type="term" value="F:4 iron, 4 sulfur cluster binding"/>
    <property type="evidence" value="ECO:0007669"/>
    <property type="project" value="UniProtKB-KW"/>
</dbReference>
<evidence type="ECO:0000256" key="7">
    <source>
        <dbReference type="ARBA" id="ARBA00023004"/>
    </source>
</evidence>
<evidence type="ECO:0000313" key="11">
    <source>
        <dbReference type="EMBL" id="SHH36281.1"/>
    </source>
</evidence>
<gene>
    <name evidence="11" type="ORF">SAMN02745124_00281</name>
</gene>
<keyword evidence="6" id="KW-0560">Oxidoreductase</keyword>
<evidence type="ECO:0000256" key="8">
    <source>
        <dbReference type="ARBA" id="ARBA00023014"/>
    </source>
</evidence>
<reference evidence="11 12" key="1">
    <citation type="submission" date="2016-11" db="EMBL/GenBank/DDBJ databases">
        <authorList>
            <person name="Jaros S."/>
            <person name="Januszkiewicz K."/>
            <person name="Wedrychowicz H."/>
        </authorList>
    </citation>
    <scope>NUCLEOTIDE SEQUENCE [LARGE SCALE GENOMIC DNA]</scope>
    <source>
        <strain evidence="11 12">DSM 9705</strain>
    </source>
</reference>
<dbReference type="Pfam" id="PF02754">
    <property type="entry name" value="CCG"/>
    <property type="match status" value="1"/>
</dbReference>
<feature type="domain" description="Cysteine-rich" evidence="10">
    <location>
        <begin position="42"/>
        <end position="134"/>
    </location>
</feature>